<accession>A0A182QK96</accession>
<dbReference type="PANTHER" id="PTHR45982:SF8">
    <property type="entry name" value="E3 UBIQUITIN-PROTEIN LIGASE HERC2-LIKE PROTEIN-RELATED"/>
    <property type="match status" value="1"/>
</dbReference>
<evidence type="ECO:0000313" key="6">
    <source>
        <dbReference type="Proteomes" id="UP000075886"/>
    </source>
</evidence>
<reference evidence="5" key="2">
    <citation type="submission" date="2020-05" db="UniProtKB">
        <authorList>
            <consortium name="EnsemblMetazoa"/>
        </authorList>
    </citation>
    <scope>IDENTIFICATION</scope>
    <source>
        <strain evidence="5">FAR1</strain>
    </source>
</reference>
<dbReference type="Proteomes" id="UP000075886">
    <property type="component" value="Unassembled WGS sequence"/>
</dbReference>
<dbReference type="EnsemblMetazoa" id="AFAF011949-RA">
    <property type="protein sequence ID" value="AFAF011949-PA"/>
    <property type="gene ID" value="AFAF011949"/>
</dbReference>
<dbReference type="AlphaFoldDB" id="A0A182QK96"/>
<dbReference type="EMBL" id="AXCN02000788">
    <property type="status" value="NOT_ANNOTATED_CDS"/>
    <property type="molecule type" value="Genomic_DNA"/>
</dbReference>
<feature type="repeat" description="RCC1" evidence="3">
    <location>
        <begin position="103"/>
        <end position="154"/>
    </location>
</feature>
<proteinExistence type="predicted"/>
<dbReference type="InterPro" id="IPR009091">
    <property type="entry name" value="RCC1/BLIP-II"/>
</dbReference>
<evidence type="ECO:0000256" key="1">
    <source>
        <dbReference type="ARBA" id="ARBA00022658"/>
    </source>
</evidence>
<feature type="repeat" description="RCC1" evidence="3">
    <location>
        <begin position="247"/>
        <end position="298"/>
    </location>
</feature>
<dbReference type="PROSITE" id="PS50012">
    <property type="entry name" value="RCC1_3"/>
    <property type="match status" value="4"/>
</dbReference>
<dbReference type="GO" id="GO:0005737">
    <property type="term" value="C:cytoplasm"/>
    <property type="evidence" value="ECO:0007669"/>
    <property type="project" value="TreeGrafter"/>
</dbReference>
<name>A0A182QK96_9DIPT</name>
<dbReference type="VEuPathDB" id="VectorBase:AFAF011949"/>
<keyword evidence="1" id="KW-0344">Guanine-nucleotide releasing factor</keyword>
<keyword evidence="6" id="KW-1185">Reference proteome</keyword>
<dbReference type="Pfam" id="PF25390">
    <property type="entry name" value="WD40_RLD"/>
    <property type="match status" value="1"/>
</dbReference>
<reference evidence="6" key="1">
    <citation type="submission" date="2014-01" db="EMBL/GenBank/DDBJ databases">
        <title>The Genome Sequence of Anopheles farauti FAR1 (V2).</title>
        <authorList>
            <consortium name="The Broad Institute Genomics Platform"/>
            <person name="Neafsey D.E."/>
            <person name="Besansky N."/>
            <person name="Howell P."/>
            <person name="Walton C."/>
            <person name="Young S.K."/>
            <person name="Zeng Q."/>
            <person name="Gargeya S."/>
            <person name="Fitzgerald M."/>
            <person name="Haas B."/>
            <person name="Abouelleil A."/>
            <person name="Allen A.W."/>
            <person name="Alvarado L."/>
            <person name="Arachchi H.M."/>
            <person name="Berlin A.M."/>
            <person name="Chapman S.B."/>
            <person name="Gainer-Dewar J."/>
            <person name="Goldberg J."/>
            <person name="Griggs A."/>
            <person name="Gujja S."/>
            <person name="Hansen M."/>
            <person name="Howarth C."/>
            <person name="Imamovic A."/>
            <person name="Ireland A."/>
            <person name="Larimer J."/>
            <person name="McCowan C."/>
            <person name="Murphy C."/>
            <person name="Pearson M."/>
            <person name="Poon T.W."/>
            <person name="Priest M."/>
            <person name="Roberts A."/>
            <person name="Saif S."/>
            <person name="Shea T."/>
            <person name="Sisk P."/>
            <person name="Sykes S."/>
            <person name="Wortman J."/>
            <person name="Nusbaum C."/>
            <person name="Birren B."/>
        </authorList>
    </citation>
    <scope>NUCLEOTIDE SEQUENCE [LARGE SCALE GENOMIC DNA]</scope>
    <source>
        <strain evidence="6">FAR1</strain>
    </source>
</reference>
<organism evidence="5 6">
    <name type="scientific">Anopheles farauti</name>
    <dbReference type="NCBI Taxonomy" id="69004"/>
    <lineage>
        <taxon>Eukaryota</taxon>
        <taxon>Metazoa</taxon>
        <taxon>Ecdysozoa</taxon>
        <taxon>Arthropoda</taxon>
        <taxon>Hexapoda</taxon>
        <taxon>Insecta</taxon>
        <taxon>Pterygota</taxon>
        <taxon>Neoptera</taxon>
        <taxon>Endopterygota</taxon>
        <taxon>Diptera</taxon>
        <taxon>Nematocera</taxon>
        <taxon>Culicoidea</taxon>
        <taxon>Culicidae</taxon>
        <taxon>Anophelinae</taxon>
        <taxon>Anopheles</taxon>
    </lineage>
</organism>
<protein>
    <recommendedName>
        <fullName evidence="4">RCC1-like domain-containing protein</fullName>
    </recommendedName>
</protein>
<evidence type="ECO:0000313" key="5">
    <source>
        <dbReference type="EnsemblMetazoa" id="AFAF011949-PA"/>
    </source>
</evidence>
<dbReference type="InterPro" id="IPR000408">
    <property type="entry name" value="Reg_chr_condens"/>
</dbReference>
<dbReference type="STRING" id="69004.A0A182QK96"/>
<dbReference type="PRINTS" id="PR00633">
    <property type="entry name" value="RCCNDNSATION"/>
</dbReference>
<dbReference type="SUPFAM" id="SSF50985">
    <property type="entry name" value="RCC1/BLIP-II"/>
    <property type="match status" value="1"/>
</dbReference>
<dbReference type="InterPro" id="IPR051553">
    <property type="entry name" value="Ran_GTPase-activating"/>
</dbReference>
<dbReference type="Gene3D" id="2.130.10.30">
    <property type="entry name" value="Regulator of chromosome condensation 1/beta-lactamase-inhibitor protein II"/>
    <property type="match status" value="2"/>
</dbReference>
<dbReference type="InterPro" id="IPR058923">
    <property type="entry name" value="RCC1-like_dom"/>
</dbReference>
<dbReference type="PANTHER" id="PTHR45982">
    <property type="entry name" value="REGULATOR OF CHROMOSOME CONDENSATION"/>
    <property type="match status" value="1"/>
</dbReference>
<feature type="domain" description="RCC1-like" evidence="4">
    <location>
        <begin position="1"/>
        <end position="344"/>
    </location>
</feature>
<sequence>MFAWGANSQAQLGLGYSKEQCEKPQALTDVPFRSDQIECVAAGGGHTLIGTIDGRLYACGWNNRGQLGVGHTNDSLHFEPAGEYGFKRLFAGWDVSAGVNAFGELFVWGSNVWQQIGEPTVKNVPTPSRLLLPCGGKVKKVAFGLQYMVVLMECGKVWVLGKCKFLPATEYPLETSTKLTIRCLWDKTSVRDVASGDNHLVLLTGGRRVESMGDNKHGQCVNGCEIAEEVSKLESGWTHSGCLTASGAVFLWGRNDYGQLGRAGGTSNEPQKFMLEIDEMVVKDVSLGSQHGAALTEDGRVYCWGWNEHGNCGTGSVENVWVPTLIDLPLSVKKAVCGAGYTLAFT</sequence>
<dbReference type="GO" id="GO:0005085">
    <property type="term" value="F:guanyl-nucleotide exchange factor activity"/>
    <property type="evidence" value="ECO:0007669"/>
    <property type="project" value="TreeGrafter"/>
</dbReference>
<feature type="repeat" description="RCC1" evidence="3">
    <location>
        <begin position="299"/>
        <end position="346"/>
    </location>
</feature>
<evidence type="ECO:0000256" key="2">
    <source>
        <dbReference type="ARBA" id="ARBA00022737"/>
    </source>
</evidence>
<evidence type="ECO:0000256" key="3">
    <source>
        <dbReference type="PROSITE-ProRule" id="PRU00235"/>
    </source>
</evidence>
<keyword evidence="2" id="KW-0677">Repeat</keyword>
<evidence type="ECO:0000259" key="4">
    <source>
        <dbReference type="Pfam" id="PF25390"/>
    </source>
</evidence>
<feature type="repeat" description="RCC1" evidence="3">
    <location>
        <begin position="1"/>
        <end position="53"/>
    </location>
</feature>